<dbReference type="Gene3D" id="3.20.20.60">
    <property type="entry name" value="Phosphoenolpyruvate-binding domains"/>
    <property type="match status" value="1"/>
</dbReference>
<keyword evidence="7" id="KW-0547">Nucleotide-binding</keyword>
<dbReference type="RefSeq" id="XP_052749411.1">
    <property type="nucleotide sequence ID" value="XM_052893451.1"/>
</dbReference>
<dbReference type="PRINTS" id="PR01050">
    <property type="entry name" value="PYRUVTKNASE"/>
</dbReference>
<evidence type="ECO:0000256" key="5">
    <source>
        <dbReference type="ARBA" id="ARBA00022679"/>
    </source>
</evidence>
<organism evidence="16 17">
    <name type="scientific">Galleria mellonella</name>
    <name type="common">Greater wax moth</name>
    <dbReference type="NCBI Taxonomy" id="7137"/>
    <lineage>
        <taxon>Eukaryota</taxon>
        <taxon>Metazoa</taxon>
        <taxon>Ecdysozoa</taxon>
        <taxon>Arthropoda</taxon>
        <taxon>Hexapoda</taxon>
        <taxon>Insecta</taxon>
        <taxon>Pterygota</taxon>
        <taxon>Neoptera</taxon>
        <taxon>Endopterygota</taxon>
        <taxon>Lepidoptera</taxon>
        <taxon>Glossata</taxon>
        <taxon>Ditrysia</taxon>
        <taxon>Pyraloidea</taxon>
        <taxon>Pyralidae</taxon>
        <taxon>Galleriinae</taxon>
        <taxon>Galleria</taxon>
    </lineage>
</organism>
<keyword evidence="6" id="KW-0479">Metal-binding</keyword>
<evidence type="ECO:0000256" key="3">
    <source>
        <dbReference type="ARBA" id="ARBA00008663"/>
    </source>
</evidence>
<dbReference type="Proteomes" id="UP001652740">
    <property type="component" value="Unplaced"/>
</dbReference>
<reference evidence="17" key="1">
    <citation type="submission" date="2025-08" db="UniProtKB">
        <authorList>
            <consortium name="RefSeq"/>
        </authorList>
    </citation>
    <scope>IDENTIFICATION</scope>
    <source>
        <tissue evidence="17">Whole larvae</tissue>
    </source>
</reference>
<dbReference type="InterPro" id="IPR001697">
    <property type="entry name" value="Pyr_Knase"/>
</dbReference>
<dbReference type="CDD" id="cd00288">
    <property type="entry name" value="Pyruvate_Kinase"/>
    <property type="match status" value="1"/>
</dbReference>
<evidence type="ECO:0000256" key="4">
    <source>
        <dbReference type="ARBA" id="ARBA00012142"/>
    </source>
</evidence>
<keyword evidence="16" id="KW-1185">Reference proteome</keyword>
<comment type="pathway">
    <text evidence="2 13">Carbohydrate degradation; glycolysis; pyruvate from D-glyceraldehyde 3-phosphate: step 5/5.</text>
</comment>
<dbReference type="Gene3D" id="2.40.33.10">
    <property type="entry name" value="PK beta-barrel domain-like"/>
    <property type="match status" value="1"/>
</dbReference>
<dbReference type="InterPro" id="IPR040442">
    <property type="entry name" value="Pyrv_kinase-like_dom_sf"/>
</dbReference>
<dbReference type="PANTHER" id="PTHR11817">
    <property type="entry name" value="PYRUVATE KINASE"/>
    <property type="match status" value="1"/>
</dbReference>
<feature type="domain" description="Pyruvate kinase C-terminal" evidence="15">
    <location>
        <begin position="415"/>
        <end position="533"/>
    </location>
</feature>
<dbReference type="NCBIfam" id="TIGR01064">
    <property type="entry name" value="pyruv_kin"/>
    <property type="match status" value="1"/>
</dbReference>
<dbReference type="InterPro" id="IPR018209">
    <property type="entry name" value="Pyrv_Knase_AS"/>
</dbReference>
<evidence type="ECO:0000256" key="13">
    <source>
        <dbReference type="RuleBase" id="RU000504"/>
    </source>
</evidence>
<keyword evidence="5 13" id="KW-0808">Transferase</keyword>
<name>A0ABM3MDE3_GALME</name>
<evidence type="ECO:0000256" key="11">
    <source>
        <dbReference type="ARBA" id="ARBA00023152"/>
    </source>
</evidence>
<evidence type="ECO:0000256" key="7">
    <source>
        <dbReference type="ARBA" id="ARBA00022741"/>
    </source>
</evidence>
<keyword evidence="8 13" id="KW-0418">Kinase</keyword>
<dbReference type="InterPro" id="IPR036918">
    <property type="entry name" value="Pyrv_Knase_C_sf"/>
</dbReference>
<dbReference type="GeneID" id="113515519"/>
<evidence type="ECO:0000259" key="14">
    <source>
        <dbReference type="Pfam" id="PF00224"/>
    </source>
</evidence>
<sequence length="536" mass="57799">MVWTTIYDGKTETGSSDKPGMQLLAANVGSQLQHICALDIDSKASYVRLSGIICTIGPASRDVAMLEKMMETGMNVARMNFSHGSHEYHAETIKNCREAEKNYSAKLGIPFSLAIALDTKGPEIRTGLLEGGGSAEVELKKGDTIRLTTDPSYQEKGNASTIFVDYKNITNVVKPGNRIFIDDGLISVICQSATADTLVCTIENGGILGSRKGVNLPGIPVDLPAVSEKDKADLLFGVEQGVDMIFASFIRNGAALQEIRSILGEKGKNIQIISKIENHQGMVNLDEIIAASDGIMVARGDLGIEIPPEKVFLAQKTMISRCNRVGKPVICATQMLESMVKKPRPTRAETSDVANAILDGADCVMLSGETAKGDYPLECVLTMANICKEAEAAIFHKQLFTDLVSEVKRPSEPAHSVAIAAVEASTTCLAAAIVVITTSGRSAHLLSKYRPRCPIIAVTRQAQTARQAHIYRGVLPIVYTEPPASDWLKDVDNRVQYGLKFGRARGFITTGDNVVVVTGWKQGSGFTNTLRIIQVE</sequence>
<dbReference type="InterPro" id="IPR015813">
    <property type="entry name" value="Pyrv/PenolPyrv_kinase-like_dom"/>
</dbReference>
<accession>A0ABM3MDE3</accession>
<proteinExistence type="inferred from homology"/>
<comment type="similarity">
    <text evidence="3 13">Belongs to the pyruvate kinase family.</text>
</comment>
<keyword evidence="12" id="KW-0670">Pyruvate</keyword>
<protein>
    <recommendedName>
        <fullName evidence="4 13">Pyruvate kinase</fullName>
        <ecNumber evidence="4 13">2.7.1.40</ecNumber>
    </recommendedName>
</protein>
<dbReference type="InterPro" id="IPR015793">
    <property type="entry name" value="Pyrv_Knase_brl"/>
</dbReference>
<evidence type="ECO:0000256" key="12">
    <source>
        <dbReference type="ARBA" id="ARBA00023317"/>
    </source>
</evidence>
<gene>
    <name evidence="17" type="primary">LOC113515519</name>
</gene>
<evidence type="ECO:0000259" key="15">
    <source>
        <dbReference type="Pfam" id="PF02887"/>
    </source>
</evidence>
<keyword evidence="11 13" id="KW-0324">Glycolysis</keyword>
<evidence type="ECO:0000313" key="17">
    <source>
        <dbReference type="RefSeq" id="XP_052749411.1"/>
    </source>
</evidence>
<dbReference type="InterPro" id="IPR015795">
    <property type="entry name" value="Pyrv_Knase_C"/>
</dbReference>
<dbReference type="Pfam" id="PF00224">
    <property type="entry name" value="PK"/>
    <property type="match status" value="1"/>
</dbReference>
<dbReference type="NCBIfam" id="NF004978">
    <property type="entry name" value="PRK06354.1"/>
    <property type="match status" value="1"/>
</dbReference>
<dbReference type="SUPFAM" id="SSF50800">
    <property type="entry name" value="PK beta-barrel domain-like"/>
    <property type="match status" value="1"/>
</dbReference>
<dbReference type="NCBIfam" id="NF004491">
    <property type="entry name" value="PRK05826.1"/>
    <property type="match status" value="1"/>
</dbReference>
<dbReference type="Pfam" id="PF02887">
    <property type="entry name" value="PK_C"/>
    <property type="match status" value="1"/>
</dbReference>
<dbReference type="EC" id="2.7.1.40" evidence="4 13"/>
<comment type="cofactor">
    <cofactor evidence="1">
        <name>K(+)</name>
        <dbReference type="ChEBI" id="CHEBI:29103"/>
    </cofactor>
</comment>
<evidence type="ECO:0000256" key="2">
    <source>
        <dbReference type="ARBA" id="ARBA00004997"/>
    </source>
</evidence>
<evidence type="ECO:0000256" key="8">
    <source>
        <dbReference type="ARBA" id="ARBA00022777"/>
    </source>
</evidence>
<keyword evidence="9" id="KW-0067">ATP-binding</keyword>
<evidence type="ECO:0000256" key="10">
    <source>
        <dbReference type="ARBA" id="ARBA00022842"/>
    </source>
</evidence>
<evidence type="ECO:0000313" key="16">
    <source>
        <dbReference type="Proteomes" id="UP001652740"/>
    </source>
</evidence>
<comment type="catalytic activity">
    <reaction evidence="13">
        <text>pyruvate + ATP = phosphoenolpyruvate + ADP + H(+)</text>
        <dbReference type="Rhea" id="RHEA:18157"/>
        <dbReference type="ChEBI" id="CHEBI:15361"/>
        <dbReference type="ChEBI" id="CHEBI:15378"/>
        <dbReference type="ChEBI" id="CHEBI:30616"/>
        <dbReference type="ChEBI" id="CHEBI:58702"/>
        <dbReference type="ChEBI" id="CHEBI:456216"/>
        <dbReference type="EC" id="2.7.1.40"/>
    </reaction>
</comment>
<dbReference type="SUPFAM" id="SSF52935">
    <property type="entry name" value="PK C-terminal domain-like"/>
    <property type="match status" value="1"/>
</dbReference>
<evidence type="ECO:0000256" key="9">
    <source>
        <dbReference type="ARBA" id="ARBA00022840"/>
    </source>
</evidence>
<dbReference type="PROSITE" id="PS00110">
    <property type="entry name" value="PYRUVATE_KINASE"/>
    <property type="match status" value="1"/>
</dbReference>
<dbReference type="SUPFAM" id="SSF51621">
    <property type="entry name" value="Phosphoenolpyruvate/pyruvate domain"/>
    <property type="match status" value="1"/>
</dbReference>
<dbReference type="InterPro" id="IPR015806">
    <property type="entry name" value="Pyrv_Knase_insert_dom_sf"/>
</dbReference>
<dbReference type="Gene3D" id="3.40.1380.20">
    <property type="entry name" value="Pyruvate kinase, C-terminal domain"/>
    <property type="match status" value="1"/>
</dbReference>
<keyword evidence="10 13" id="KW-0460">Magnesium</keyword>
<dbReference type="InterPro" id="IPR011037">
    <property type="entry name" value="Pyrv_Knase-like_insert_dom_sf"/>
</dbReference>
<evidence type="ECO:0000256" key="1">
    <source>
        <dbReference type="ARBA" id="ARBA00001958"/>
    </source>
</evidence>
<feature type="domain" description="Pyruvate kinase barrel" evidence="14">
    <location>
        <begin position="49"/>
        <end position="380"/>
    </location>
</feature>
<evidence type="ECO:0000256" key="6">
    <source>
        <dbReference type="ARBA" id="ARBA00022723"/>
    </source>
</evidence>